<name>A0A1W1HAP2_9BACT</name>
<dbReference type="Proteomes" id="UP000191931">
    <property type="component" value="Unassembled WGS sequence"/>
</dbReference>
<keyword evidence="3" id="KW-1185">Reference proteome</keyword>
<reference evidence="2 3" key="1">
    <citation type="submission" date="2017-03" db="EMBL/GenBank/DDBJ databases">
        <authorList>
            <person name="Afonso C.L."/>
            <person name="Miller P.J."/>
            <person name="Scott M.A."/>
            <person name="Spackman E."/>
            <person name="Goraichik I."/>
            <person name="Dimitrov K.M."/>
            <person name="Suarez D.L."/>
            <person name="Swayne D.E."/>
        </authorList>
    </citation>
    <scope>NUCLEOTIDE SEQUENCE [LARGE SCALE GENOMIC DNA]</scope>
    <source>
        <strain evidence="2">PRJEB14757</strain>
    </source>
</reference>
<gene>
    <name evidence="2" type="ORF">MTBBW1_1860040</name>
</gene>
<dbReference type="AlphaFoldDB" id="A0A1W1HAP2"/>
<evidence type="ECO:0000256" key="1">
    <source>
        <dbReference type="SAM" id="MobiDB-lite"/>
    </source>
</evidence>
<proteinExistence type="predicted"/>
<evidence type="ECO:0000313" key="3">
    <source>
        <dbReference type="Proteomes" id="UP000191931"/>
    </source>
</evidence>
<accession>A0A1W1HAP2</accession>
<protein>
    <submittedName>
        <fullName evidence="2">Uncharacterized protein</fullName>
    </submittedName>
</protein>
<sequence length="183" mass="20487">MLPGAANGIIHVRVQDSVFGFRIGRFDCRDIAKKPSFTFFNGDAKTGFWLGVAGVQNIGKLFTKRFQALVIKIADKDDGRWVIFWIIGEGIAITAKKFWELVKQNTLAGISTVAEVFRDAAYAFIGMNSERMVIADDFGDKDIERFLARLVFNENLKMHPITSRPNNRCTKARPAASLRPPCS</sequence>
<organism evidence="2 3">
    <name type="scientific">Desulfamplus magnetovallimortis</name>
    <dbReference type="NCBI Taxonomy" id="1246637"/>
    <lineage>
        <taxon>Bacteria</taxon>
        <taxon>Pseudomonadati</taxon>
        <taxon>Thermodesulfobacteriota</taxon>
        <taxon>Desulfobacteria</taxon>
        <taxon>Desulfobacterales</taxon>
        <taxon>Desulfobacteraceae</taxon>
        <taxon>Desulfamplus</taxon>
    </lineage>
</organism>
<feature type="region of interest" description="Disordered" evidence="1">
    <location>
        <begin position="163"/>
        <end position="183"/>
    </location>
</feature>
<dbReference type="EMBL" id="FWEV01000097">
    <property type="protein sequence ID" value="SLM29550.1"/>
    <property type="molecule type" value="Genomic_DNA"/>
</dbReference>
<evidence type="ECO:0000313" key="2">
    <source>
        <dbReference type="EMBL" id="SLM29550.1"/>
    </source>
</evidence>